<evidence type="ECO:0000313" key="7">
    <source>
        <dbReference type="Proteomes" id="UP000006158"/>
    </source>
</evidence>
<reference evidence="6 7" key="1">
    <citation type="journal article" date="2007" name="Genome Biol.">
        <title>Interrupted coding sequences in Mycobacterium smegmatis: authentic mutations or sequencing errors?</title>
        <authorList>
            <person name="Deshayes C."/>
            <person name="Perrodou E."/>
            <person name="Gallien S."/>
            <person name="Euphrasie D."/>
            <person name="Schaeffer C."/>
            <person name="Van-Dorsselaer A."/>
            <person name="Poch O."/>
            <person name="Lecompte O."/>
            <person name="Reyrat J.M."/>
        </authorList>
    </citation>
    <scope>NUCLEOTIDE SEQUENCE [LARGE SCALE GENOMIC DNA]</scope>
    <source>
        <strain evidence="7">ATCC 700084 / mc(2)155</strain>
    </source>
</reference>
<dbReference type="PATRIC" id="fig|246196.56.peg.375"/>
<evidence type="ECO:0000256" key="1">
    <source>
        <dbReference type="ARBA" id="ARBA00000798"/>
    </source>
</evidence>
<accession>I7G305</accession>
<sequence>MRLGDQRNGYARSDRSNYSPAGAGGGVMAGLADWFLTAEERGNPHTSLPDWFTGNNVEVLVHGATYFDRLTDEVEKLGRGDHLFFTDWRGDPDERTRDGGPTIAELFCRAAQRGVVVKGLMWRSHLDQFAYSEEQNRHLGEAIERAGGEVLLDQRVRIGGSHHQKLVVLRHPASPQRDVAFAGGIDLCHSRRDDAGHRGDPQAVPMGRQYGDHPPWHDAQLQIRGPAVGALDLTFRERWTDPAPLDMLSPIAWITDKLRRSDLSADPLPGRPPDPPPCGTQAVQVLRTYPDAHFEYDFAPRGERSIARGYTKAVLRARRLIYLEDQYLWSKQVSRLFAAALAANPDLHLIAVVPRHPDVDGRLSLPPNQVGRQQAIATCRRAAPDRVHVFDVENHKGTPVYVHAKVCVIDDVWASVGSDNFNRRSWTHDSELSCAVLDDEREEREPRDPAGLGDGARVFARELRLKLLREHLDLDGKNDDAALIDPSDAVAAVNASANALQAWYDSGRTGPRPPGRLRPHRPERLGLLTRAWAEPVYRAVYDPDGRNYRDRLRRYW</sequence>
<organism evidence="6 7">
    <name type="scientific">Mycolicibacterium smegmatis (strain ATCC 700084 / mc(2)155)</name>
    <name type="common">Mycobacterium smegmatis</name>
    <dbReference type="NCBI Taxonomy" id="246196"/>
    <lineage>
        <taxon>Bacteria</taxon>
        <taxon>Bacillati</taxon>
        <taxon>Actinomycetota</taxon>
        <taxon>Actinomycetes</taxon>
        <taxon>Mycobacteriales</taxon>
        <taxon>Mycobacteriaceae</taxon>
        <taxon>Mycolicibacterium</taxon>
    </lineage>
</organism>
<evidence type="ECO:0000313" key="6">
    <source>
        <dbReference type="EMBL" id="AFP36849.1"/>
    </source>
</evidence>
<dbReference type="Gene3D" id="3.30.870.10">
    <property type="entry name" value="Endonuclease Chain A"/>
    <property type="match status" value="2"/>
</dbReference>
<keyword evidence="4" id="KW-0443">Lipid metabolism</keyword>
<evidence type="ECO:0000256" key="2">
    <source>
        <dbReference type="ARBA" id="ARBA00022737"/>
    </source>
</evidence>
<keyword evidence="2" id="KW-0677">Repeat</keyword>
<feature type="domain" description="PLD phosphodiesterase" evidence="5">
    <location>
        <begin position="398"/>
        <end position="425"/>
    </location>
</feature>
<dbReference type="CDD" id="cd09105">
    <property type="entry name" value="PLDc_vPLD1_2_like_2"/>
    <property type="match status" value="1"/>
</dbReference>
<protein>
    <submittedName>
        <fullName evidence="6">Phospholipase D/Transphosphatidylase</fullName>
    </submittedName>
</protein>
<comment type="catalytic activity">
    <reaction evidence="1">
        <text>a 1,2-diacyl-sn-glycero-3-phosphocholine + H2O = a 1,2-diacyl-sn-glycero-3-phosphate + choline + H(+)</text>
        <dbReference type="Rhea" id="RHEA:14445"/>
        <dbReference type="ChEBI" id="CHEBI:15354"/>
        <dbReference type="ChEBI" id="CHEBI:15377"/>
        <dbReference type="ChEBI" id="CHEBI:15378"/>
        <dbReference type="ChEBI" id="CHEBI:57643"/>
        <dbReference type="ChEBI" id="CHEBI:58608"/>
        <dbReference type="EC" id="3.1.4.4"/>
    </reaction>
</comment>
<dbReference type="GO" id="GO:0004630">
    <property type="term" value="F:phospholipase D activity"/>
    <property type="evidence" value="ECO:0007669"/>
    <property type="project" value="UniProtKB-EC"/>
</dbReference>
<keyword evidence="3" id="KW-0378">Hydrolase</keyword>
<reference evidence="6 7" key="2">
    <citation type="journal article" date="2009" name="Genome Res.">
        <title>Ortho-proteogenomics: multiple proteomes investigation through orthology and a new MS-based protocol.</title>
        <authorList>
            <person name="Gallien S."/>
            <person name="Perrodou E."/>
            <person name="Carapito C."/>
            <person name="Deshayes C."/>
            <person name="Reyrat J.M."/>
            <person name="Van Dorsselaer A."/>
            <person name="Poch O."/>
            <person name="Schaeffer C."/>
            <person name="Lecompte O."/>
        </authorList>
    </citation>
    <scope>NUCLEOTIDE SEQUENCE [LARGE SCALE GENOMIC DNA]</scope>
    <source>
        <strain evidence="7">ATCC 700084 / mc(2)155</strain>
    </source>
</reference>
<dbReference type="PROSITE" id="PS50035">
    <property type="entry name" value="PLD"/>
    <property type="match status" value="1"/>
</dbReference>
<dbReference type="InterPro" id="IPR015679">
    <property type="entry name" value="PLipase_D_fam"/>
</dbReference>
<dbReference type="SMART" id="SM00155">
    <property type="entry name" value="PLDc"/>
    <property type="match status" value="1"/>
</dbReference>
<dbReference type="AlphaFoldDB" id="I7G305"/>
<name>I7G305_MYCS2</name>
<dbReference type="PANTHER" id="PTHR18896:SF76">
    <property type="entry name" value="PHOSPHOLIPASE"/>
    <property type="match status" value="1"/>
</dbReference>
<evidence type="ECO:0000259" key="5">
    <source>
        <dbReference type="PROSITE" id="PS50035"/>
    </source>
</evidence>
<dbReference type="Proteomes" id="UP000006158">
    <property type="component" value="Chromosome"/>
</dbReference>
<gene>
    <name evidence="6" type="ordered locus">MSMEI_0368</name>
</gene>
<proteinExistence type="predicted"/>
<dbReference type="InterPro" id="IPR025202">
    <property type="entry name" value="PLD-like_dom"/>
</dbReference>
<dbReference type="InterPro" id="IPR001736">
    <property type="entry name" value="PLipase_D/transphosphatidylase"/>
</dbReference>
<dbReference type="EMBL" id="CP001663">
    <property type="protein sequence ID" value="AFP36849.1"/>
    <property type="molecule type" value="Genomic_DNA"/>
</dbReference>
<dbReference type="PANTHER" id="PTHR18896">
    <property type="entry name" value="PHOSPHOLIPASE D"/>
    <property type="match status" value="1"/>
</dbReference>
<dbReference type="SUPFAM" id="SSF56024">
    <property type="entry name" value="Phospholipase D/nuclease"/>
    <property type="match status" value="2"/>
</dbReference>
<dbReference type="KEGG" id="msg:MSMEI_0368"/>
<dbReference type="GO" id="GO:0009395">
    <property type="term" value="P:phospholipid catabolic process"/>
    <property type="evidence" value="ECO:0007669"/>
    <property type="project" value="TreeGrafter"/>
</dbReference>
<dbReference type="Pfam" id="PF13091">
    <property type="entry name" value="PLDc_2"/>
    <property type="match status" value="1"/>
</dbReference>
<evidence type="ECO:0000256" key="3">
    <source>
        <dbReference type="ARBA" id="ARBA00022801"/>
    </source>
</evidence>
<evidence type="ECO:0000256" key="4">
    <source>
        <dbReference type="ARBA" id="ARBA00023098"/>
    </source>
</evidence>